<keyword evidence="3" id="KW-0805">Transcription regulation</keyword>
<keyword evidence="1" id="KW-0479">Metal-binding</keyword>
<keyword evidence="6" id="KW-0539">Nucleus</keyword>
<sequence>MLGALHEDSSANEMRLSGENLQRVRHTFALEQSTRACSHLSKRRASNDPQYREVVLVCCLLFVMSELLLGRYDNAIQHLHSGLRILKETQTCHPIINLDHSLIHFFKRLDIESAHFGPGTPFLSSHLQREDHVESLDLFSKMQNVTDVHQSVTILLNLGLPFLARCWPSSAVEIAAEYNELFQTQQHILSLNHDFQHHFGIFHRSVYHTLCNRDQRGVDLLQLQSLSQILSLKTCLIKGPVPASLTPEYISLLSAHQTFLAKSGDRPSFTLDYGVVPGLWVVASQCPDCSIRLQAIHTLESWPHCEGIINSNVIVSMALKSLKVELQTQGQLYSSIIGAGKEEELSRFLFDELMSKQQVTSWSFIRGAELRLKDCQ</sequence>
<evidence type="ECO:0000256" key="2">
    <source>
        <dbReference type="ARBA" id="ARBA00022833"/>
    </source>
</evidence>
<dbReference type="GO" id="GO:0046872">
    <property type="term" value="F:metal ion binding"/>
    <property type="evidence" value="ECO:0007669"/>
    <property type="project" value="UniProtKB-KW"/>
</dbReference>
<accession>A0AAD6MU58</accession>
<protein>
    <submittedName>
        <fullName evidence="7">Uncharacterized protein</fullName>
    </submittedName>
</protein>
<keyword evidence="2" id="KW-0862">Zinc</keyword>
<proteinExistence type="predicted"/>
<reference evidence="7" key="2">
    <citation type="submission" date="2023-01" db="EMBL/GenBank/DDBJ databases">
        <authorList>
            <person name="Petersen C."/>
        </authorList>
    </citation>
    <scope>NUCLEOTIDE SEQUENCE</scope>
    <source>
        <strain evidence="7">IBT 17514</strain>
    </source>
</reference>
<evidence type="ECO:0000313" key="7">
    <source>
        <dbReference type="EMBL" id="KAJ5716725.1"/>
    </source>
</evidence>
<dbReference type="Proteomes" id="UP001215712">
    <property type="component" value="Unassembled WGS sequence"/>
</dbReference>
<dbReference type="PANTHER" id="PTHR36206:SF16">
    <property type="entry name" value="TRANSCRIPTION FACTOR DOMAIN-CONTAINING PROTEIN-RELATED"/>
    <property type="match status" value="1"/>
</dbReference>
<organism evidence="7 8">
    <name type="scientific">Penicillium malachiteum</name>
    <dbReference type="NCBI Taxonomy" id="1324776"/>
    <lineage>
        <taxon>Eukaryota</taxon>
        <taxon>Fungi</taxon>
        <taxon>Dikarya</taxon>
        <taxon>Ascomycota</taxon>
        <taxon>Pezizomycotina</taxon>
        <taxon>Eurotiomycetes</taxon>
        <taxon>Eurotiomycetidae</taxon>
        <taxon>Eurotiales</taxon>
        <taxon>Aspergillaceae</taxon>
        <taxon>Penicillium</taxon>
    </lineage>
</organism>
<comment type="caution">
    <text evidence="7">The sequence shown here is derived from an EMBL/GenBank/DDBJ whole genome shotgun (WGS) entry which is preliminary data.</text>
</comment>
<evidence type="ECO:0000256" key="3">
    <source>
        <dbReference type="ARBA" id="ARBA00023015"/>
    </source>
</evidence>
<keyword evidence="4" id="KW-0238">DNA-binding</keyword>
<evidence type="ECO:0000256" key="1">
    <source>
        <dbReference type="ARBA" id="ARBA00022723"/>
    </source>
</evidence>
<dbReference type="InterPro" id="IPR052360">
    <property type="entry name" value="Transcr_Regulatory_Proteins"/>
</dbReference>
<evidence type="ECO:0000256" key="6">
    <source>
        <dbReference type="ARBA" id="ARBA00023242"/>
    </source>
</evidence>
<reference evidence="7" key="1">
    <citation type="journal article" date="2023" name="IMA Fungus">
        <title>Comparative genomic study of the Penicillium genus elucidates a diverse pangenome and 15 lateral gene transfer events.</title>
        <authorList>
            <person name="Petersen C."/>
            <person name="Sorensen T."/>
            <person name="Nielsen M.R."/>
            <person name="Sondergaard T.E."/>
            <person name="Sorensen J.L."/>
            <person name="Fitzpatrick D.A."/>
            <person name="Frisvad J.C."/>
            <person name="Nielsen K.L."/>
        </authorList>
    </citation>
    <scope>NUCLEOTIDE SEQUENCE</scope>
    <source>
        <strain evidence="7">IBT 17514</strain>
    </source>
</reference>
<dbReference type="EMBL" id="JAQJAN010000012">
    <property type="protein sequence ID" value="KAJ5716725.1"/>
    <property type="molecule type" value="Genomic_DNA"/>
</dbReference>
<evidence type="ECO:0000256" key="5">
    <source>
        <dbReference type="ARBA" id="ARBA00023163"/>
    </source>
</evidence>
<keyword evidence="8" id="KW-1185">Reference proteome</keyword>
<dbReference type="GO" id="GO:0003677">
    <property type="term" value="F:DNA binding"/>
    <property type="evidence" value="ECO:0007669"/>
    <property type="project" value="UniProtKB-KW"/>
</dbReference>
<gene>
    <name evidence="7" type="ORF">N7493_008636</name>
</gene>
<name>A0AAD6MU58_9EURO</name>
<evidence type="ECO:0000256" key="4">
    <source>
        <dbReference type="ARBA" id="ARBA00023125"/>
    </source>
</evidence>
<dbReference type="PANTHER" id="PTHR36206">
    <property type="entry name" value="ASPERCRYPTIN BIOSYNTHESIS CLUSTER-SPECIFIC TRANSCRIPTION REGULATOR ATNN-RELATED"/>
    <property type="match status" value="1"/>
</dbReference>
<keyword evidence="5" id="KW-0804">Transcription</keyword>
<evidence type="ECO:0000313" key="8">
    <source>
        <dbReference type="Proteomes" id="UP001215712"/>
    </source>
</evidence>
<dbReference type="AlphaFoldDB" id="A0AAD6MU58"/>